<keyword evidence="3" id="KW-0479">Metal-binding</keyword>
<dbReference type="Proteomes" id="UP000799771">
    <property type="component" value="Unassembled WGS sequence"/>
</dbReference>
<evidence type="ECO:0000313" key="11">
    <source>
        <dbReference type="Proteomes" id="UP000799771"/>
    </source>
</evidence>
<feature type="compositionally biased region" description="Basic and acidic residues" evidence="8">
    <location>
        <begin position="177"/>
        <end position="186"/>
    </location>
</feature>
<keyword evidence="2" id="KW-0808">Transferase</keyword>
<dbReference type="GO" id="GO:0008270">
    <property type="term" value="F:zinc ion binding"/>
    <property type="evidence" value="ECO:0007669"/>
    <property type="project" value="UniProtKB-KW"/>
</dbReference>
<dbReference type="PANTHER" id="PTHR22770">
    <property type="entry name" value="UBIQUITIN CONJUGATING ENZYME 7 INTERACTING PROTEIN-RELATED"/>
    <property type="match status" value="1"/>
</dbReference>
<evidence type="ECO:0000256" key="1">
    <source>
        <dbReference type="ARBA" id="ARBA00004906"/>
    </source>
</evidence>
<feature type="domain" description="RING-type" evidence="9">
    <location>
        <begin position="304"/>
        <end position="521"/>
    </location>
</feature>
<keyword evidence="5" id="KW-0863">Zinc-finger</keyword>
<dbReference type="Pfam" id="PF26200">
    <property type="entry name" value="Rcat_RNF216"/>
    <property type="match status" value="1"/>
</dbReference>
<feature type="region of interest" description="Disordered" evidence="8">
    <location>
        <begin position="156"/>
        <end position="186"/>
    </location>
</feature>
<keyword evidence="4" id="KW-0677">Repeat</keyword>
<sequence>MAHDDFHLAREVVELSDDEDEFGYSDAQFQQALDGISDTYDETFDDINAQSNTYYSANDREIIDLTAIPDIDVPPSDAGIPVTDDEPAASIDSDWGGDTDLITDAACMQMVLNVFPDIAADHVLDLIKEKTTDATRTMAQCERIITELLDAETYPKESDEVSKNLKRKREPSDELSEYEKGQRDPKIPQYEQDAVDLLKDEFLDIPVRYITNVLKKQKTLFKSYEILEEQLQNHRKIHLSFSKIGKKRIKRGVEQILVERGSQLPKELHAAKKKNKDETAKRTEAEKAEQAEKDNLQQAEMNNEMGECQCCFGDFPLNRMICCNGDNVHFFCMDCPKQYIETEMGMSHCRPVCFATDKCKGTFRRHQFQQVLSEKTFERLEHMQQQQDLAAAGLSFLSECPFCDFKMECLPPEVDKEFRCQNQKCGKTSCRLCQKETHIPLSCEEVKKDGQITLRHIVEEAMSAALIRHCNKCKHPFVKDLGCNKMTCSHCRNVQCYVCSTNVKNYNHFGDVAAGLCPLHDNIEDRHEQEVKKAADAAMAKVQAENPQLSEADLMIQVSDRVKLAEDERKTRAAAQNNAFPYHMLDGQIAHRGAAAGHLLRVPPPVYVAPYQLPFAVVPALPFNNNPFLPAAPQPPFVLPQNQHNQYWLAPRQQQQQQQQQPQPYQYVHNCPHWPLCPHHHHHHHNQNHNHHPHPY</sequence>
<evidence type="ECO:0000256" key="5">
    <source>
        <dbReference type="ARBA" id="ARBA00022771"/>
    </source>
</evidence>
<dbReference type="CDD" id="cd20353">
    <property type="entry name" value="Rcat_RBR_RNF216"/>
    <property type="match status" value="1"/>
</dbReference>
<dbReference type="Gene3D" id="1.20.120.1750">
    <property type="match status" value="1"/>
</dbReference>
<dbReference type="InterPro" id="IPR051628">
    <property type="entry name" value="LUBAC_E3_Ligases"/>
</dbReference>
<evidence type="ECO:0000256" key="8">
    <source>
        <dbReference type="SAM" id="MobiDB-lite"/>
    </source>
</evidence>
<dbReference type="SUPFAM" id="SSF57850">
    <property type="entry name" value="RING/U-box"/>
    <property type="match status" value="1"/>
</dbReference>
<evidence type="ECO:0000256" key="7">
    <source>
        <dbReference type="ARBA" id="ARBA00022833"/>
    </source>
</evidence>
<dbReference type="InterPro" id="IPR047546">
    <property type="entry name" value="Rcat_RBR_RNF216"/>
</dbReference>
<dbReference type="GO" id="GO:0016740">
    <property type="term" value="F:transferase activity"/>
    <property type="evidence" value="ECO:0007669"/>
    <property type="project" value="UniProtKB-KW"/>
</dbReference>
<gene>
    <name evidence="10" type="ORF">P153DRAFT_364980</name>
</gene>
<evidence type="ECO:0000259" key="9">
    <source>
        <dbReference type="PROSITE" id="PS51873"/>
    </source>
</evidence>
<dbReference type="AlphaFoldDB" id="A0A6A6AHV6"/>
<comment type="pathway">
    <text evidence="1">Protein modification; protein ubiquitination.</text>
</comment>
<protein>
    <recommendedName>
        <fullName evidence="9">RING-type domain-containing protein</fullName>
    </recommendedName>
</protein>
<keyword evidence="11" id="KW-1185">Reference proteome</keyword>
<dbReference type="RefSeq" id="XP_033525777.1">
    <property type="nucleotide sequence ID" value="XM_033667725.1"/>
</dbReference>
<dbReference type="OrthoDB" id="10009520at2759"/>
<keyword evidence="7" id="KW-0862">Zinc</keyword>
<feature type="region of interest" description="Disordered" evidence="8">
    <location>
        <begin position="267"/>
        <end position="292"/>
    </location>
</feature>
<keyword evidence="6" id="KW-0833">Ubl conjugation pathway</keyword>
<organism evidence="10 11">
    <name type="scientific">Dothidotthia symphoricarpi CBS 119687</name>
    <dbReference type="NCBI Taxonomy" id="1392245"/>
    <lineage>
        <taxon>Eukaryota</taxon>
        <taxon>Fungi</taxon>
        <taxon>Dikarya</taxon>
        <taxon>Ascomycota</taxon>
        <taxon>Pezizomycotina</taxon>
        <taxon>Dothideomycetes</taxon>
        <taxon>Pleosporomycetidae</taxon>
        <taxon>Pleosporales</taxon>
        <taxon>Dothidotthiaceae</taxon>
        <taxon>Dothidotthia</taxon>
    </lineage>
</organism>
<proteinExistence type="predicted"/>
<dbReference type="GeneID" id="54408157"/>
<reference evidence="10" key="1">
    <citation type="journal article" date="2020" name="Stud. Mycol.">
        <title>101 Dothideomycetes genomes: a test case for predicting lifestyles and emergence of pathogens.</title>
        <authorList>
            <person name="Haridas S."/>
            <person name="Albert R."/>
            <person name="Binder M."/>
            <person name="Bloem J."/>
            <person name="Labutti K."/>
            <person name="Salamov A."/>
            <person name="Andreopoulos B."/>
            <person name="Baker S."/>
            <person name="Barry K."/>
            <person name="Bills G."/>
            <person name="Bluhm B."/>
            <person name="Cannon C."/>
            <person name="Castanera R."/>
            <person name="Culley D."/>
            <person name="Daum C."/>
            <person name="Ezra D."/>
            <person name="Gonzalez J."/>
            <person name="Henrissat B."/>
            <person name="Kuo A."/>
            <person name="Liang C."/>
            <person name="Lipzen A."/>
            <person name="Lutzoni F."/>
            <person name="Magnuson J."/>
            <person name="Mondo S."/>
            <person name="Nolan M."/>
            <person name="Ohm R."/>
            <person name="Pangilinan J."/>
            <person name="Park H.-J."/>
            <person name="Ramirez L."/>
            <person name="Alfaro M."/>
            <person name="Sun H."/>
            <person name="Tritt A."/>
            <person name="Yoshinaga Y."/>
            <person name="Zwiers L.-H."/>
            <person name="Turgeon B."/>
            <person name="Goodwin S."/>
            <person name="Spatafora J."/>
            <person name="Crous P."/>
            <person name="Grigoriev I."/>
        </authorList>
    </citation>
    <scope>NUCLEOTIDE SEQUENCE</scope>
    <source>
        <strain evidence="10">CBS 119687</strain>
    </source>
</reference>
<evidence type="ECO:0000256" key="3">
    <source>
        <dbReference type="ARBA" id="ARBA00022723"/>
    </source>
</evidence>
<evidence type="ECO:0000256" key="4">
    <source>
        <dbReference type="ARBA" id="ARBA00022737"/>
    </source>
</evidence>
<dbReference type="PROSITE" id="PS51873">
    <property type="entry name" value="TRIAD"/>
    <property type="match status" value="1"/>
</dbReference>
<dbReference type="CDD" id="cd20339">
    <property type="entry name" value="BRcat_RBR_RNF216"/>
    <property type="match status" value="1"/>
</dbReference>
<dbReference type="EMBL" id="ML977502">
    <property type="protein sequence ID" value="KAF2131390.1"/>
    <property type="molecule type" value="Genomic_DNA"/>
</dbReference>
<evidence type="ECO:0000313" key="10">
    <source>
        <dbReference type="EMBL" id="KAF2131390.1"/>
    </source>
</evidence>
<accession>A0A6A6AHV6</accession>
<dbReference type="PANTHER" id="PTHR22770:SF47">
    <property type="entry name" value="E3 UBIQUITIN-PROTEIN LIGASE RNF216"/>
    <property type="match status" value="1"/>
</dbReference>
<evidence type="ECO:0000256" key="6">
    <source>
        <dbReference type="ARBA" id="ARBA00022786"/>
    </source>
</evidence>
<name>A0A6A6AHV6_9PLEO</name>
<dbReference type="InterPro" id="IPR047545">
    <property type="entry name" value="BRcat_RBR_RNF216"/>
</dbReference>
<evidence type="ECO:0000256" key="2">
    <source>
        <dbReference type="ARBA" id="ARBA00022679"/>
    </source>
</evidence>
<dbReference type="InterPro" id="IPR044066">
    <property type="entry name" value="TRIAD_supradom"/>
</dbReference>